<evidence type="ECO:0000313" key="3">
    <source>
        <dbReference type="Proteomes" id="UP001274830"/>
    </source>
</evidence>
<comment type="caution">
    <text evidence="2">The sequence shown here is derived from an EMBL/GenBank/DDBJ whole genome shotgun (WGS) entry which is preliminary data.</text>
</comment>
<name>A0AAE1C3P0_9PEZI</name>
<gene>
    <name evidence="2" type="ORF">LTR78_003537</name>
</gene>
<keyword evidence="3" id="KW-1185">Reference proteome</keyword>
<keyword evidence="1" id="KW-0732">Signal</keyword>
<proteinExistence type="predicted"/>
<sequence>MKLLTLLLILFGIAVSAIPVNFMTPTDSALQPRMTGCQNAQCWDYQGICTNNGDSTSDKNIQVFISSFCTRYDGHMLNAGTNLTQYGDHGGIKGFLAVRNYASDGAWLMDMNLCMTGFGDVLKKCEPNGAGTDTKGGYIWMAYKQLTFVIGINGNAPTTFCNIFWTNFC</sequence>
<feature type="signal peptide" evidence="1">
    <location>
        <begin position="1"/>
        <end position="17"/>
    </location>
</feature>
<reference evidence="2" key="1">
    <citation type="submission" date="2023-07" db="EMBL/GenBank/DDBJ databases">
        <title>Black Yeasts Isolated from many extreme environments.</title>
        <authorList>
            <person name="Coleine C."/>
            <person name="Stajich J.E."/>
            <person name="Selbmann L."/>
        </authorList>
    </citation>
    <scope>NUCLEOTIDE SEQUENCE</scope>
    <source>
        <strain evidence="2">CCFEE 5485</strain>
    </source>
</reference>
<protein>
    <submittedName>
        <fullName evidence="2">Uncharacterized protein</fullName>
    </submittedName>
</protein>
<dbReference type="AlphaFoldDB" id="A0AAE1C3P0"/>
<organism evidence="2 3">
    <name type="scientific">Recurvomyces mirabilis</name>
    <dbReference type="NCBI Taxonomy" id="574656"/>
    <lineage>
        <taxon>Eukaryota</taxon>
        <taxon>Fungi</taxon>
        <taxon>Dikarya</taxon>
        <taxon>Ascomycota</taxon>
        <taxon>Pezizomycotina</taxon>
        <taxon>Dothideomycetes</taxon>
        <taxon>Dothideomycetidae</taxon>
        <taxon>Mycosphaerellales</taxon>
        <taxon>Teratosphaeriaceae</taxon>
        <taxon>Recurvomyces</taxon>
    </lineage>
</organism>
<dbReference type="Proteomes" id="UP001274830">
    <property type="component" value="Unassembled WGS sequence"/>
</dbReference>
<evidence type="ECO:0000256" key="1">
    <source>
        <dbReference type="SAM" id="SignalP"/>
    </source>
</evidence>
<evidence type="ECO:0000313" key="2">
    <source>
        <dbReference type="EMBL" id="KAK3676760.1"/>
    </source>
</evidence>
<accession>A0AAE1C3P0</accession>
<dbReference type="EMBL" id="JAUTXT010000009">
    <property type="protein sequence ID" value="KAK3676760.1"/>
    <property type="molecule type" value="Genomic_DNA"/>
</dbReference>
<feature type="chain" id="PRO_5041902624" evidence="1">
    <location>
        <begin position="18"/>
        <end position="169"/>
    </location>
</feature>